<sequence length="400" mass="44514">MSKDAALAETQSLLAALQSLDLSDNTQRVALLRQTNRIRAALETPLELASRWMETVAAAGALQLLIRIGVFDRLPADGTPISAAELAQQAGVDASVVTRCMRILVAQGLVEEMKGDVYKRNGLSDFFKSDKLGAMMCTGFMFARIWAMFPDYVKTHTPEDLWDVTKSPFVWTIGQEGKSFYEVLDTCLDPVQRSLFDLTMTNVEGMYPTRDMFPFREMKGQVELEPERPFVVDVGGGRGQVLKVIREEAGEIKGGRYILQDLPIVIESLKGEDLGEGIEVIAYDFFAEQPVKNAHIYFFRMILHGFNDAMSVQILKNTVSAMGPDSRLIVCEKLVPDMVPVGGSTELYWLDMLMMSVGGKERTVADFQRVFDHAGLELVGVYRSKTSQAAMLEGRLKRVA</sequence>
<dbReference type="InterPro" id="IPR029063">
    <property type="entry name" value="SAM-dependent_MTases_sf"/>
</dbReference>
<evidence type="ECO:0000259" key="6">
    <source>
        <dbReference type="Pfam" id="PF08100"/>
    </source>
</evidence>
<dbReference type="PANTHER" id="PTHR43712">
    <property type="entry name" value="PUTATIVE (AFU_ORTHOLOGUE AFUA_4G14580)-RELATED"/>
    <property type="match status" value="1"/>
</dbReference>
<keyword evidence="3" id="KW-0949">S-adenosyl-L-methionine</keyword>
<dbReference type="OMA" id="MFPFREM"/>
<dbReference type="RefSeq" id="XP_006694407.1">
    <property type="nucleotide sequence ID" value="XM_006694344.1"/>
</dbReference>
<feature type="active site" description="Proton acceptor" evidence="4">
    <location>
        <position position="304"/>
    </location>
</feature>
<dbReference type="GO" id="GO:0008171">
    <property type="term" value="F:O-methyltransferase activity"/>
    <property type="evidence" value="ECO:0007669"/>
    <property type="project" value="InterPro"/>
</dbReference>
<organism evidence="8">
    <name type="scientific">Chaetomium thermophilum (strain DSM 1495 / CBS 144.50 / IMI 039719)</name>
    <name type="common">Thermochaetoides thermophila</name>
    <dbReference type="NCBI Taxonomy" id="759272"/>
    <lineage>
        <taxon>Eukaryota</taxon>
        <taxon>Fungi</taxon>
        <taxon>Dikarya</taxon>
        <taxon>Ascomycota</taxon>
        <taxon>Pezizomycotina</taxon>
        <taxon>Sordariomycetes</taxon>
        <taxon>Sordariomycetidae</taxon>
        <taxon>Sordariales</taxon>
        <taxon>Chaetomiaceae</taxon>
        <taxon>Thermochaetoides</taxon>
    </lineage>
</organism>
<evidence type="ECO:0000256" key="2">
    <source>
        <dbReference type="ARBA" id="ARBA00022679"/>
    </source>
</evidence>
<dbReference type="InterPro" id="IPR036388">
    <property type="entry name" value="WH-like_DNA-bd_sf"/>
</dbReference>
<protein>
    <submittedName>
        <fullName evidence="7">O-methyltransferase-like protein</fullName>
    </submittedName>
</protein>
<dbReference type="PANTHER" id="PTHR43712:SF2">
    <property type="entry name" value="O-METHYLTRANSFERASE CICE"/>
    <property type="match status" value="1"/>
</dbReference>
<dbReference type="InterPro" id="IPR012967">
    <property type="entry name" value="COMT_dimerisation"/>
</dbReference>
<keyword evidence="2 7" id="KW-0808">Transferase</keyword>
<reference evidence="7 8" key="1">
    <citation type="journal article" date="2011" name="Cell">
        <title>Insight into structure and assembly of the nuclear pore complex by utilizing the genome of a eukaryotic thermophile.</title>
        <authorList>
            <person name="Amlacher S."/>
            <person name="Sarges P."/>
            <person name="Flemming D."/>
            <person name="van Noort V."/>
            <person name="Kunze R."/>
            <person name="Devos D.P."/>
            <person name="Arumugam M."/>
            <person name="Bork P."/>
            <person name="Hurt E."/>
        </authorList>
    </citation>
    <scope>NUCLEOTIDE SEQUENCE [LARGE SCALE GENOMIC DNA]</scope>
    <source>
        <strain evidence="8">DSM 1495 / CBS 144.50 / IMI 039719</strain>
    </source>
</reference>
<feature type="domain" description="O-methyltransferase C-terminal" evidence="5">
    <location>
        <begin position="230"/>
        <end position="376"/>
    </location>
</feature>
<dbReference type="PIRSF" id="PIRSF005739">
    <property type="entry name" value="O-mtase"/>
    <property type="match status" value="1"/>
</dbReference>
<evidence type="ECO:0000256" key="3">
    <source>
        <dbReference type="ARBA" id="ARBA00022691"/>
    </source>
</evidence>
<evidence type="ECO:0000256" key="4">
    <source>
        <dbReference type="PIRSR" id="PIRSR005739-1"/>
    </source>
</evidence>
<dbReference type="Gene3D" id="1.10.10.10">
    <property type="entry name" value="Winged helix-like DNA-binding domain superfamily/Winged helix DNA-binding domain"/>
    <property type="match status" value="1"/>
</dbReference>
<name>G0S8Q5_CHATD</name>
<evidence type="ECO:0000313" key="8">
    <source>
        <dbReference type="Proteomes" id="UP000008066"/>
    </source>
</evidence>
<accession>G0S8Q5</accession>
<dbReference type="GO" id="GO:0032259">
    <property type="term" value="P:methylation"/>
    <property type="evidence" value="ECO:0007669"/>
    <property type="project" value="UniProtKB-KW"/>
</dbReference>
<proteinExistence type="predicted"/>
<dbReference type="OrthoDB" id="1535081at2759"/>
<dbReference type="InterPro" id="IPR001077">
    <property type="entry name" value="COMT_C"/>
</dbReference>
<dbReference type="AlphaFoldDB" id="G0S8Q5"/>
<dbReference type="SUPFAM" id="SSF46785">
    <property type="entry name" value="Winged helix' DNA-binding domain"/>
    <property type="match status" value="1"/>
</dbReference>
<dbReference type="KEGG" id="cthr:CTHT_0039970"/>
<dbReference type="SUPFAM" id="SSF53335">
    <property type="entry name" value="S-adenosyl-L-methionine-dependent methyltransferases"/>
    <property type="match status" value="1"/>
</dbReference>
<evidence type="ECO:0000313" key="7">
    <source>
        <dbReference type="EMBL" id="EGS20258.1"/>
    </source>
</evidence>
<dbReference type="eggNOG" id="KOG3178">
    <property type="taxonomic scope" value="Eukaryota"/>
</dbReference>
<evidence type="ECO:0000256" key="1">
    <source>
        <dbReference type="ARBA" id="ARBA00022603"/>
    </source>
</evidence>
<dbReference type="EMBL" id="GL988042">
    <property type="protein sequence ID" value="EGS20258.1"/>
    <property type="molecule type" value="Genomic_DNA"/>
</dbReference>
<dbReference type="InterPro" id="IPR016461">
    <property type="entry name" value="COMT-like"/>
</dbReference>
<dbReference type="GeneID" id="18258035"/>
<dbReference type="GO" id="GO:0046983">
    <property type="term" value="F:protein dimerization activity"/>
    <property type="evidence" value="ECO:0007669"/>
    <property type="project" value="InterPro"/>
</dbReference>
<dbReference type="Pfam" id="PF00891">
    <property type="entry name" value="Methyltransf_2"/>
    <property type="match status" value="1"/>
</dbReference>
<dbReference type="HOGENOM" id="CLU_005533_5_2_1"/>
<dbReference type="PROSITE" id="PS51683">
    <property type="entry name" value="SAM_OMT_II"/>
    <property type="match status" value="1"/>
</dbReference>
<dbReference type="Gene3D" id="3.40.50.150">
    <property type="entry name" value="Vaccinia Virus protein VP39"/>
    <property type="match status" value="1"/>
</dbReference>
<dbReference type="InterPro" id="IPR036390">
    <property type="entry name" value="WH_DNA-bd_sf"/>
</dbReference>
<feature type="domain" description="O-methyltransferase dimerisation" evidence="6">
    <location>
        <begin position="56"/>
        <end position="127"/>
    </location>
</feature>
<gene>
    <name evidence="7" type="ORF">CTHT_0039970</name>
</gene>
<dbReference type="Pfam" id="PF08100">
    <property type="entry name" value="Dimerisation"/>
    <property type="match status" value="1"/>
</dbReference>
<evidence type="ECO:0000259" key="5">
    <source>
        <dbReference type="Pfam" id="PF00891"/>
    </source>
</evidence>
<keyword evidence="8" id="KW-1185">Reference proteome</keyword>
<dbReference type="Proteomes" id="UP000008066">
    <property type="component" value="Unassembled WGS sequence"/>
</dbReference>
<keyword evidence="1 7" id="KW-0489">Methyltransferase</keyword>